<dbReference type="Proteomes" id="UP001549145">
    <property type="component" value="Unassembled WGS sequence"/>
</dbReference>
<dbReference type="SUPFAM" id="SSF53098">
    <property type="entry name" value="Ribonuclease H-like"/>
    <property type="match status" value="1"/>
</dbReference>
<protein>
    <submittedName>
        <fullName evidence="1">DNA-binding transcriptional ArsR family regulator</fullName>
    </submittedName>
</protein>
<comment type="caution">
    <text evidence="1">The sequence shown here is derived from an EMBL/GenBank/DDBJ whole genome shotgun (WGS) entry which is preliminary data.</text>
</comment>
<name>A0ABV2KZX5_9HYPH</name>
<accession>A0ABV2KZX5</accession>
<gene>
    <name evidence="1" type="ORF">ABID43_000156</name>
</gene>
<keyword evidence="1" id="KW-0238">DNA-binding</keyword>
<keyword evidence="2" id="KW-1185">Reference proteome</keyword>
<sequence>MSRIAFLDFEASSLAKTSYPIEVAWVFPEGGSESFLIRPAPGWTDWAPEAEAVHGLARERLVREGVAHDWVALHMLTTLRDVALYASAPSWDGQWLSRLLRAAGLPRHALRLKATAEAQRRAILDVLAAGGIDPTARDALAGKLLATLRQDARDDPAPEHRALSDARRECGRWARARDRAEAMLRDASAAVQG</sequence>
<reference evidence="1 2" key="1">
    <citation type="submission" date="2024-06" db="EMBL/GenBank/DDBJ databases">
        <title>Genomic Encyclopedia of Type Strains, Phase IV (KMG-IV): sequencing the most valuable type-strain genomes for metagenomic binning, comparative biology and taxonomic classification.</title>
        <authorList>
            <person name="Goeker M."/>
        </authorList>
    </citation>
    <scope>NUCLEOTIDE SEQUENCE [LARGE SCALE GENOMIC DNA]</scope>
    <source>
        <strain evidence="1 2">DSM 21331</strain>
    </source>
</reference>
<proteinExistence type="predicted"/>
<dbReference type="Gene3D" id="3.30.420.10">
    <property type="entry name" value="Ribonuclease H-like superfamily/Ribonuclease H"/>
    <property type="match status" value="1"/>
</dbReference>
<dbReference type="GO" id="GO:0003677">
    <property type="term" value="F:DNA binding"/>
    <property type="evidence" value="ECO:0007669"/>
    <property type="project" value="UniProtKB-KW"/>
</dbReference>
<organism evidence="1 2">
    <name type="scientific">Methylobacterium goesingense</name>
    <dbReference type="NCBI Taxonomy" id="243690"/>
    <lineage>
        <taxon>Bacteria</taxon>
        <taxon>Pseudomonadati</taxon>
        <taxon>Pseudomonadota</taxon>
        <taxon>Alphaproteobacteria</taxon>
        <taxon>Hyphomicrobiales</taxon>
        <taxon>Methylobacteriaceae</taxon>
        <taxon>Methylobacterium</taxon>
    </lineage>
</organism>
<evidence type="ECO:0000313" key="1">
    <source>
        <dbReference type="EMBL" id="MET3690637.1"/>
    </source>
</evidence>
<dbReference type="InterPro" id="IPR036397">
    <property type="entry name" value="RNaseH_sf"/>
</dbReference>
<evidence type="ECO:0000313" key="2">
    <source>
        <dbReference type="Proteomes" id="UP001549145"/>
    </source>
</evidence>
<dbReference type="InterPro" id="IPR012337">
    <property type="entry name" value="RNaseH-like_sf"/>
</dbReference>
<dbReference type="RefSeq" id="WP_238279970.1">
    <property type="nucleotide sequence ID" value="NZ_BPQL01000069.1"/>
</dbReference>
<dbReference type="EMBL" id="JBEPMM010000001">
    <property type="protein sequence ID" value="MET3690637.1"/>
    <property type="molecule type" value="Genomic_DNA"/>
</dbReference>